<dbReference type="InterPro" id="IPR014962">
    <property type="entry name" value="YolD"/>
</dbReference>
<keyword evidence="2" id="KW-1185">Reference proteome</keyword>
<sequence>MPFDAVKGFREALAEKERIIVPKTELSEERKEELDRRLRMIHTGDIITVVYFHDGEYVKLTGMVSKFNPAGRTLSIVNTMIPLDDIRELENSAGDNF</sequence>
<evidence type="ECO:0000313" key="1">
    <source>
        <dbReference type="EMBL" id="RGE61142.1"/>
    </source>
</evidence>
<organism evidence="1 2">
    <name type="scientific">Eisenbergiella massiliensis</name>
    <dbReference type="NCBI Taxonomy" id="1720294"/>
    <lineage>
        <taxon>Bacteria</taxon>
        <taxon>Bacillati</taxon>
        <taxon>Bacillota</taxon>
        <taxon>Clostridia</taxon>
        <taxon>Lachnospirales</taxon>
        <taxon>Lachnospiraceae</taxon>
        <taxon>Eisenbergiella</taxon>
    </lineage>
</organism>
<proteinExistence type="predicted"/>
<dbReference type="AlphaFoldDB" id="A0A3E3I663"/>
<protein>
    <submittedName>
        <fullName evidence="1">YolD-like family protein</fullName>
    </submittedName>
</protein>
<accession>A0A3E3I663</accession>
<comment type="caution">
    <text evidence="1">The sequence shown here is derived from an EMBL/GenBank/DDBJ whole genome shotgun (WGS) entry which is preliminary data.</text>
</comment>
<reference evidence="1 2" key="1">
    <citation type="submission" date="2018-08" db="EMBL/GenBank/DDBJ databases">
        <title>A genome reference for cultivated species of the human gut microbiota.</title>
        <authorList>
            <person name="Zou Y."/>
            <person name="Xue W."/>
            <person name="Luo G."/>
        </authorList>
    </citation>
    <scope>NUCLEOTIDE SEQUENCE [LARGE SCALE GENOMIC DNA]</scope>
    <source>
        <strain evidence="1 2">TF05-5AC</strain>
    </source>
</reference>
<name>A0A3E3I663_9FIRM</name>
<dbReference type="EMBL" id="QVLV01000006">
    <property type="protein sequence ID" value="RGE61142.1"/>
    <property type="molecule type" value="Genomic_DNA"/>
</dbReference>
<dbReference type="Pfam" id="PF08863">
    <property type="entry name" value="YolD"/>
    <property type="match status" value="1"/>
</dbReference>
<gene>
    <name evidence="1" type="ORF">DXC51_10060</name>
</gene>
<dbReference type="Proteomes" id="UP000260812">
    <property type="component" value="Unassembled WGS sequence"/>
</dbReference>
<evidence type="ECO:0000313" key="2">
    <source>
        <dbReference type="Proteomes" id="UP000260812"/>
    </source>
</evidence>